<dbReference type="PROSITE" id="PS00136">
    <property type="entry name" value="SUBTILASE_ASP"/>
    <property type="match status" value="1"/>
</dbReference>
<dbReference type="InterPro" id="IPR036852">
    <property type="entry name" value="Peptidase_S8/S53_dom_sf"/>
</dbReference>
<evidence type="ECO:0000313" key="8">
    <source>
        <dbReference type="EMBL" id="MDY0748782.1"/>
    </source>
</evidence>
<dbReference type="EMBL" id="JAXCLA010000012">
    <property type="protein sequence ID" value="MDY0748782.1"/>
    <property type="molecule type" value="Genomic_DNA"/>
</dbReference>
<evidence type="ECO:0000313" key="9">
    <source>
        <dbReference type="Proteomes" id="UP001285263"/>
    </source>
</evidence>
<feature type="active site" description="Charge relay system" evidence="5">
    <location>
        <position position="349"/>
    </location>
</feature>
<dbReference type="PANTHER" id="PTHR43806">
    <property type="entry name" value="PEPTIDASE S8"/>
    <property type="match status" value="1"/>
</dbReference>
<feature type="signal peptide" evidence="6">
    <location>
        <begin position="1"/>
        <end position="22"/>
    </location>
</feature>
<dbReference type="InterPro" id="IPR015500">
    <property type="entry name" value="Peptidase_S8_subtilisin-rel"/>
</dbReference>
<dbReference type="SUPFAM" id="SSF52743">
    <property type="entry name" value="Subtilisin-like"/>
    <property type="match status" value="1"/>
</dbReference>
<feature type="chain" id="PRO_5046551358" evidence="6">
    <location>
        <begin position="23"/>
        <end position="412"/>
    </location>
</feature>
<dbReference type="InterPro" id="IPR023827">
    <property type="entry name" value="Peptidase_S8_Asp-AS"/>
</dbReference>
<dbReference type="Gene3D" id="3.40.50.200">
    <property type="entry name" value="Peptidase S8/S53 domain"/>
    <property type="match status" value="1"/>
</dbReference>
<keyword evidence="4 5" id="KW-0720">Serine protease</keyword>
<evidence type="ECO:0000256" key="6">
    <source>
        <dbReference type="SAM" id="SignalP"/>
    </source>
</evidence>
<dbReference type="InterPro" id="IPR022398">
    <property type="entry name" value="Peptidase_S8_His-AS"/>
</dbReference>
<protein>
    <submittedName>
        <fullName evidence="8">S8 family serine peptidase</fullName>
    </submittedName>
</protein>
<evidence type="ECO:0000256" key="4">
    <source>
        <dbReference type="ARBA" id="ARBA00022825"/>
    </source>
</evidence>
<keyword evidence="9" id="KW-1185">Reference proteome</keyword>
<dbReference type="PANTHER" id="PTHR43806:SF11">
    <property type="entry name" value="CEREVISIN-RELATED"/>
    <property type="match status" value="1"/>
</dbReference>
<keyword evidence="2 5" id="KW-0645">Protease</keyword>
<keyword evidence="3 5" id="KW-0378">Hydrolase</keyword>
<dbReference type="InterPro" id="IPR000209">
    <property type="entry name" value="Peptidase_S8/S53_dom"/>
</dbReference>
<dbReference type="Proteomes" id="UP001285263">
    <property type="component" value="Unassembled WGS sequence"/>
</dbReference>
<feature type="active site" description="Charge relay system" evidence="5">
    <location>
        <position position="173"/>
    </location>
</feature>
<dbReference type="Pfam" id="PF00082">
    <property type="entry name" value="Peptidase_S8"/>
    <property type="match status" value="1"/>
</dbReference>
<comment type="similarity">
    <text evidence="1 5">Belongs to the peptidase S8 family.</text>
</comment>
<evidence type="ECO:0000256" key="3">
    <source>
        <dbReference type="ARBA" id="ARBA00022801"/>
    </source>
</evidence>
<keyword evidence="6" id="KW-0732">Signal</keyword>
<evidence type="ECO:0000256" key="1">
    <source>
        <dbReference type="ARBA" id="ARBA00011073"/>
    </source>
</evidence>
<evidence type="ECO:0000256" key="2">
    <source>
        <dbReference type="ARBA" id="ARBA00022670"/>
    </source>
</evidence>
<dbReference type="RefSeq" id="WP_320426753.1">
    <property type="nucleotide sequence ID" value="NZ_JAXCLA010000012.1"/>
</dbReference>
<dbReference type="InterPro" id="IPR050131">
    <property type="entry name" value="Peptidase_S8_subtilisin-like"/>
</dbReference>
<evidence type="ECO:0000256" key="5">
    <source>
        <dbReference type="PROSITE-ProRule" id="PRU01240"/>
    </source>
</evidence>
<dbReference type="PROSITE" id="PS00137">
    <property type="entry name" value="SUBTILASE_HIS"/>
    <property type="match status" value="1"/>
</dbReference>
<evidence type="ECO:0000259" key="7">
    <source>
        <dbReference type="Pfam" id="PF00082"/>
    </source>
</evidence>
<feature type="active site" description="Charge relay system" evidence="5">
    <location>
        <position position="204"/>
    </location>
</feature>
<reference evidence="8 9" key="1">
    <citation type="submission" date="2023-11" db="EMBL/GenBank/DDBJ databases">
        <title>Paucibacter sp. nov., isolated from fresh soil in Korea.</title>
        <authorList>
            <person name="Le N.T.T."/>
        </authorList>
    </citation>
    <scope>NUCLEOTIDE SEQUENCE [LARGE SCALE GENOMIC DNA]</scope>
    <source>
        <strain evidence="8 9">R3-3</strain>
    </source>
</reference>
<proteinExistence type="inferred from homology"/>
<accession>A0ABU5DTY8</accession>
<organism evidence="8 9">
    <name type="scientific">Roseateles agri</name>
    <dbReference type="NCBI Taxonomy" id="3098619"/>
    <lineage>
        <taxon>Bacteria</taxon>
        <taxon>Pseudomonadati</taxon>
        <taxon>Pseudomonadota</taxon>
        <taxon>Betaproteobacteria</taxon>
        <taxon>Burkholderiales</taxon>
        <taxon>Sphaerotilaceae</taxon>
        <taxon>Roseateles</taxon>
    </lineage>
</organism>
<feature type="domain" description="Peptidase S8/S53" evidence="7">
    <location>
        <begin position="164"/>
        <end position="364"/>
    </location>
</feature>
<gene>
    <name evidence="8" type="ORF">SNE35_30065</name>
</gene>
<name>A0ABU5DTY8_9BURK</name>
<comment type="caution">
    <text evidence="8">The sequence shown here is derived from an EMBL/GenBank/DDBJ whole genome shotgun (WGS) entry which is preliminary data.</text>
</comment>
<sequence length="412" mass="43092">MKRFLRLLLLAAAAWIAGPAVAAQAVPTPQAQEQQLLVMLRLPRPHYRPDSSYAGHYGDAVGLQARKRLAADLARDYALELQDEWAMPLVGVDCFVMRVPEGGTHSAAEVARTLSNDKRVAWAQTENLYRGQAAEAPGENKTLYPTQPAAAQWHLTQLHSLATGRGTRVAVIDSGVSSEHPDLLGQVVLNENFVDGRPLQGEAHGTAVAGIIAARADNRQGILGVAPRASLLALRACWQEGAALTLCTTLSLAKALHEAIQQRAEVINMSLGGPDDRLLGRLIDEAVARGIAVVAAVGSEEGERFPADHAGVLAVGSAPPLPAGAVLAPGRDVPATTPNGGWTLVNGSSFASAHAAGLVALLRELGGGQPKDLGKMLVLDKSGRIDTCATLARRARSPSPSCGAVTLGQTSE</sequence>
<dbReference type="PROSITE" id="PS51892">
    <property type="entry name" value="SUBTILASE"/>
    <property type="match status" value="1"/>
</dbReference>
<dbReference type="PRINTS" id="PR00723">
    <property type="entry name" value="SUBTILISIN"/>
</dbReference>